<comment type="subcellular location">
    <subcellularLocation>
        <location evidence="1 6">Nucleus</location>
    </subcellularLocation>
</comment>
<evidence type="ECO:0000256" key="2">
    <source>
        <dbReference type="ARBA" id="ARBA00023015"/>
    </source>
</evidence>
<dbReference type="PROSITE" id="PS00658">
    <property type="entry name" value="FORK_HEAD_2"/>
    <property type="match status" value="1"/>
</dbReference>
<feature type="domain" description="Fork-head" evidence="8">
    <location>
        <begin position="173"/>
        <end position="267"/>
    </location>
</feature>
<dbReference type="FunFam" id="1.10.10.10:FF:000016">
    <property type="entry name" value="Forkhead box protein I1"/>
    <property type="match status" value="1"/>
</dbReference>
<dbReference type="OrthoDB" id="5402974at2759"/>
<comment type="caution">
    <text evidence="9">The sequence shown here is derived from an EMBL/GenBank/DDBJ whole genome shotgun (WGS) entry which is preliminary data.</text>
</comment>
<keyword evidence="10" id="KW-1185">Reference proteome</keyword>
<dbReference type="Pfam" id="PF00250">
    <property type="entry name" value="Forkhead"/>
    <property type="match status" value="1"/>
</dbReference>
<dbReference type="PANTHER" id="PTHR11829:SF402">
    <property type="entry name" value="FORK HEAD DOMAIN-CONTAINING PROTEIN FD3-RELATED"/>
    <property type="match status" value="1"/>
</dbReference>
<dbReference type="GO" id="GO:0005634">
    <property type="term" value="C:nucleus"/>
    <property type="evidence" value="ECO:0007669"/>
    <property type="project" value="UniProtKB-SubCell"/>
</dbReference>
<sequence length="576" mass="64038">MEENIWTQAYWHLLDPNWKRALLPLDAAAMDRRLSAHPDSQNQITKGSSLNWPPTFGPFSNVTQTNNIHSLNVECNIPNILRPCSRQPLVHTSHPHQRHHNYSPQTMTNASGEDVRDIGSIIATNELNTNGASPILWIGSADEMRGKKTKSFRTGGSGHTVKSNRLLRTHSVKPPYSYIALITMAILHSPHRRLTLGGICDFIMARFPYYRERFPAWQNSIRHNLSLNDCFIKIPREPGNPGKGNYWMLDPNSVDMFDNGSFLRRRKRYKRLMGEALPIAGNATIKTSYSENVHTAVPPRNDYSMLSSDDGIQERVINSPEGPDGSAISCNRLHNTNCSPGHDLGHLLADLNHLNTAGKIPEVKFSDSPKTQVFPNMPLSHSHVESHIPDSVHVTSTITPSPTNLANFSSPTNAFTFLVQSFLAGNTFTPHSHAQPQFNEMYSEKTKERTNILRVGSGASFNIDQLLSSDATKAEKVTENVDRITSLRHVTENSSGDNLIKASVAAQRMDSLVPSAGADSLSHVTKPDHSDLGLCFSRKFDPCATRFAPESKTLESLLRSIISSGHQIATDNMYRK</sequence>
<evidence type="ECO:0000259" key="8">
    <source>
        <dbReference type="PROSITE" id="PS50039"/>
    </source>
</evidence>
<dbReference type="PANTHER" id="PTHR11829">
    <property type="entry name" value="FORKHEAD BOX PROTEIN"/>
    <property type="match status" value="1"/>
</dbReference>
<keyword evidence="5 6" id="KW-0539">Nucleus</keyword>
<protein>
    <submittedName>
        <fullName evidence="9">Fork head domain-containing protein FD3</fullName>
    </submittedName>
</protein>
<evidence type="ECO:0000256" key="5">
    <source>
        <dbReference type="ARBA" id="ARBA00023242"/>
    </source>
</evidence>
<keyword evidence="3 6" id="KW-0238">DNA-binding</keyword>
<dbReference type="PRINTS" id="PR00053">
    <property type="entry name" value="FORKHEAD"/>
</dbReference>
<dbReference type="InterPro" id="IPR036388">
    <property type="entry name" value="WH-like_DNA-bd_sf"/>
</dbReference>
<name>A0A8E0RMM9_9TREM</name>
<keyword evidence="4" id="KW-0804">Transcription</keyword>
<keyword evidence="2" id="KW-0805">Transcription regulation</keyword>
<gene>
    <name evidence="9" type="ORF">FBUS_03107</name>
</gene>
<evidence type="ECO:0000256" key="3">
    <source>
        <dbReference type="ARBA" id="ARBA00023125"/>
    </source>
</evidence>
<dbReference type="GO" id="GO:0030154">
    <property type="term" value="P:cell differentiation"/>
    <property type="evidence" value="ECO:0007669"/>
    <property type="project" value="TreeGrafter"/>
</dbReference>
<dbReference type="PROSITE" id="PS50039">
    <property type="entry name" value="FORK_HEAD_3"/>
    <property type="match status" value="1"/>
</dbReference>
<dbReference type="GO" id="GO:0000981">
    <property type="term" value="F:DNA-binding transcription factor activity, RNA polymerase II-specific"/>
    <property type="evidence" value="ECO:0007669"/>
    <property type="project" value="TreeGrafter"/>
</dbReference>
<evidence type="ECO:0000256" key="4">
    <source>
        <dbReference type="ARBA" id="ARBA00023163"/>
    </source>
</evidence>
<organism evidence="9 10">
    <name type="scientific">Fasciolopsis buskii</name>
    <dbReference type="NCBI Taxonomy" id="27845"/>
    <lineage>
        <taxon>Eukaryota</taxon>
        <taxon>Metazoa</taxon>
        <taxon>Spiralia</taxon>
        <taxon>Lophotrochozoa</taxon>
        <taxon>Platyhelminthes</taxon>
        <taxon>Trematoda</taxon>
        <taxon>Digenea</taxon>
        <taxon>Plagiorchiida</taxon>
        <taxon>Echinostomata</taxon>
        <taxon>Echinostomatoidea</taxon>
        <taxon>Fasciolidae</taxon>
        <taxon>Fasciolopsis</taxon>
    </lineage>
</organism>
<reference evidence="9" key="1">
    <citation type="submission" date="2019-05" db="EMBL/GenBank/DDBJ databases">
        <title>Annotation for the trematode Fasciolopsis buski.</title>
        <authorList>
            <person name="Choi Y.-J."/>
        </authorList>
    </citation>
    <scope>NUCLEOTIDE SEQUENCE</scope>
    <source>
        <strain evidence="9">HT</strain>
        <tissue evidence="9">Whole worm</tissue>
    </source>
</reference>
<dbReference type="GO" id="GO:0009653">
    <property type="term" value="P:anatomical structure morphogenesis"/>
    <property type="evidence" value="ECO:0007669"/>
    <property type="project" value="TreeGrafter"/>
</dbReference>
<dbReference type="InterPro" id="IPR018122">
    <property type="entry name" value="TF_fork_head_CS_1"/>
</dbReference>
<accession>A0A8E0RMM9</accession>
<dbReference type="AlphaFoldDB" id="A0A8E0RMM9"/>
<dbReference type="EMBL" id="LUCM01011175">
    <property type="protein sequence ID" value="KAA0184328.1"/>
    <property type="molecule type" value="Genomic_DNA"/>
</dbReference>
<dbReference type="Gene3D" id="1.10.10.10">
    <property type="entry name" value="Winged helix-like DNA-binding domain superfamily/Winged helix DNA-binding domain"/>
    <property type="match status" value="1"/>
</dbReference>
<dbReference type="CDD" id="cd20048">
    <property type="entry name" value="FH_FOXD4-like"/>
    <property type="match status" value="1"/>
</dbReference>
<dbReference type="InterPro" id="IPR050211">
    <property type="entry name" value="FOX_domain-containing"/>
</dbReference>
<dbReference type="PROSITE" id="PS00657">
    <property type="entry name" value="FORK_HEAD_1"/>
    <property type="match status" value="1"/>
</dbReference>
<dbReference type="InterPro" id="IPR036390">
    <property type="entry name" value="WH_DNA-bd_sf"/>
</dbReference>
<dbReference type="Proteomes" id="UP000728185">
    <property type="component" value="Unassembled WGS sequence"/>
</dbReference>
<dbReference type="InterPro" id="IPR030456">
    <property type="entry name" value="TF_fork_head_CS_2"/>
</dbReference>
<evidence type="ECO:0000256" key="1">
    <source>
        <dbReference type="ARBA" id="ARBA00004123"/>
    </source>
</evidence>
<dbReference type="InterPro" id="IPR001766">
    <property type="entry name" value="Fork_head_dom"/>
</dbReference>
<proteinExistence type="predicted"/>
<feature type="DNA-binding region" description="Fork-head" evidence="6">
    <location>
        <begin position="173"/>
        <end position="267"/>
    </location>
</feature>
<dbReference type="SUPFAM" id="SSF46785">
    <property type="entry name" value="Winged helix' DNA-binding domain"/>
    <property type="match status" value="1"/>
</dbReference>
<dbReference type="GO" id="GO:0000978">
    <property type="term" value="F:RNA polymerase II cis-regulatory region sequence-specific DNA binding"/>
    <property type="evidence" value="ECO:0007669"/>
    <property type="project" value="TreeGrafter"/>
</dbReference>
<feature type="region of interest" description="Disordered" evidence="7">
    <location>
        <begin position="90"/>
        <end position="110"/>
    </location>
</feature>
<evidence type="ECO:0000313" key="9">
    <source>
        <dbReference type="EMBL" id="KAA0184328.1"/>
    </source>
</evidence>
<evidence type="ECO:0000256" key="6">
    <source>
        <dbReference type="PROSITE-ProRule" id="PRU00089"/>
    </source>
</evidence>
<dbReference type="SMART" id="SM00339">
    <property type="entry name" value="FH"/>
    <property type="match status" value="1"/>
</dbReference>
<evidence type="ECO:0000313" key="10">
    <source>
        <dbReference type="Proteomes" id="UP000728185"/>
    </source>
</evidence>
<evidence type="ECO:0000256" key="7">
    <source>
        <dbReference type="SAM" id="MobiDB-lite"/>
    </source>
</evidence>